<reference evidence="3" key="1">
    <citation type="submission" date="2021-01" db="EMBL/GenBank/DDBJ databases">
        <title>Caligus Genome Assembly.</title>
        <authorList>
            <person name="Gallardo-Escarate C."/>
        </authorList>
    </citation>
    <scope>NUCLEOTIDE SEQUENCE [LARGE SCALE GENOMIC DNA]</scope>
</reference>
<keyword evidence="1" id="KW-0472">Membrane</keyword>
<dbReference type="OrthoDB" id="10586547at2759"/>
<organism evidence="2 3">
    <name type="scientific">Caligus rogercresseyi</name>
    <name type="common">Sea louse</name>
    <dbReference type="NCBI Taxonomy" id="217165"/>
    <lineage>
        <taxon>Eukaryota</taxon>
        <taxon>Metazoa</taxon>
        <taxon>Ecdysozoa</taxon>
        <taxon>Arthropoda</taxon>
        <taxon>Crustacea</taxon>
        <taxon>Multicrustacea</taxon>
        <taxon>Hexanauplia</taxon>
        <taxon>Copepoda</taxon>
        <taxon>Siphonostomatoida</taxon>
        <taxon>Caligidae</taxon>
        <taxon>Caligus</taxon>
    </lineage>
</organism>
<proteinExistence type="predicted"/>
<dbReference type="EMBL" id="CP045905">
    <property type="protein sequence ID" value="QQP36871.1"/>
    <property type="molecule type" value="Genomic_DNA"/>
</dbReference>
<gene>
    <name evidence="2" type="ORF">FKW44_022104</name>
</gene>
<name>A0A7T8GST6_CALRO</name>
<accession>A0A7T8GST6</accession>
<evidence type="ECO:0000313" key="3">
    <source>
        <dbReference type="Proteomes" id="UP000595437"/>
    </source>
</evidence>
<keyword evidence="3" id="KW-1185">Reference proteome</keyword>
<feature type="transmembrane region" description="Helical" evidence="1">
    <location>
        <begin position="72"/>
        <end position="87"/>
    </location>
</feature>
<feature type="non-terminal residue" evidence="2">
    <location>
        <position position="97"/>
    </location>
</feature>
<keyword evidence="1" id="KW-0812">Transmembrane</keyword>
<protein>
    <submittedName>
        <fullName evidence="2">Uncharacterized protein</fullName>
    </submittedName>
</protein>
<dbReference type="Proteomes" id="UP000595437">
    <property type="component" value="Chromosome 16"/>
</dbReference>
<sequence length="97" mass="11211">YDRQGEPHQRLQDSRFCHNSDSLRLSVDEMCSEVDELAEMSLHAGEQLLVILGVCCLCFFLYMRFVAATEDFGYVLTCILISFLYFIDRSMECYTAS</sequence>
<evidence type="ECO:0000313" key="2">
    <source>
        <dbReference type="EMBL" id="QQP36871.1"/>
    </source>
</evidence>
<feature type="transmembrane region" description="Helical" evidence="1">
    <location>
        <begin position="48"/>
        <end position="66"/>
    </location>
</feature>
<keyword evidence="1" id="KW-1133">Transmembrane helix</keyword>
<evidence type="ECO:0000256" key="1">
    <source>
        <dbReference type="SAM" id="Phobius"/>
    </source>
</evidence>
<dbReference type="AlphaFoldDB" id="A0A7T8GST6"/>